<dbReference type="Proteomes" id="UP000187406">
    <property type="component" value="Unassembled WGS sequence"/>
</dbReference>
<organism evidence="2 3">
    <name type="scientific">Cephalotus follicularis</name>
    <name type="common">Albany pitcher plant</name>
    <dbReference type="NCBI Taxonomy" id="3775"/>
    <lineage>
        <taxon>Eukaryota</taxon>
        <taxon>Viridiplantae</taxon>
        <taxon>Streptophyta</taxon>
        <taxon>Embryophyta</taxon>
        <taxon>Tracheophyta</taxon>
        <taxon>Spermatophyta</taxon>
        <taxon>Magnoliopsida</taxon>
        <taxon>eudicotyledons</taxon>
        <taxon>Gunneridae</taxon>
        <taxon>Pentapetalae</taxon>
        <taxon>rosids</taxon>
        <taxon>fabids</taxon>
        <taxon>Oxalidales</taxon>
        <taxon>Cephalotaceae</taxon>
        <taxon>Cephalotus</taxon>
    </lineage>
</organism>
<dbReference type="InterPro" id="IPR044750">
    <property type="entry name" value="C2_SRC2/BAP"/>
</dbReference>
<dbReference type="EMBL" id="BDDD01001554">
    <property type="protein sequence ID" value="GAV77009.1"/>
    <property type="molecule type" value="Genomic_DNA"/>
</dbReference>
<dbReference type="Pfam" id="PF00168">
    <property type="entry name" value="C2"/>
    <property type="match status" value="1"/>
</dbReference>
<dbReference type="CDD" id="cd04051">
    <property type="entry name" value="C2_SRC2_like"/>
    <property type="match status" value="1"/>
</dbReference>
<evidence type="ECO:0000313" key="2">
    <source>
        <dbReference type="EMBL" id="GAV77009.1"/>
    </source>
</evidence>
<dbReference type="Gene3D" id="2.60.40.150">
    <property type="entry name" value="C2 domain"/>
    <property type="match status" value="1"/>
</dbReference>
<dbReference type="InterPro" id="IPR000008">
    <property type="entry name" value="C2_dom"/>
</dbReference>
<accession>A0A1Q3C9U7</accession>
<dbReference type="PANTHER" id="PTHR32246:SF69">
    <property type="entry name" value="CALCIUM-DEPENDENT LIPID-BINDING (CALB DOMAIN) FAMILY PROTEIN"/>
    <property type="match status" value="1"/>
</dbReference>
<evidence type="ECO:0000259" key="1">
    <source>
        <dbReference type="PROSITE" id="PS50004"/>
    </source>
</evidence>
<name>A0A1Q3C9U7_CEPFO</name>
<dbReference type="InParanoid" id="A0A1Q3C9U7"/>
<dbReference type="InterPro" id="IPR035892">
    <property type="entry name" value="C2_domain_sf"/>
</dbReference>
<feature type="domain" description="C2" evidence="1">
    <location>
        <begin position="1"/>
        <end position="109"/>
    </location>
</feature>
<dbReference type="PROSITE" id="PS50004">
    <property type="entry name" value="C2"/>
    <property type="match status" value="1"/>
</dbReference>
<gene>
    <name evidence="2" type="ORF">CFOL_v3_20481</name>
</gene>
<dbReference type="AlphaFoldDB" id="A0A1Q3C9U7"/>
<dbReference type="SUPFAM" id="SSF49562">
    <property type="entry name" value="C2 domain (Calcium/lipid-binding domain, CaLB)"/>
    <property type="match status" value="1"/>
</dbReference>
<dbReference type="PANTHER" id="PTHR32246">
    <property type="entry name" value="INGRESSION PROTEIN FIC1"/>
    <property type="match status" value="1"/>
</dbReference>
<sequence length="269" mass="29426">MGTHILEINLISAQGLKPPSANLLRMQTYALAWVDPSTKLRTRVDRVGAENPTWNDKFLFRVTPEFLSSEISGVCVEIYAVGCLRDPLIGTVRFLINNLLSGAVAAMTPLFTALQIRRPSGRFHGVLNMGVMVIEGSDFAALSKVSAIGYRYLMGGSLHRQQRRRNEMMMVKAKSTTDEDSVGESCENENCCESGDASDGADSTTSCSSTTSTALKDWNGIRDLAGKNHLRSSSDGGGLLCCLLMQRKYHFGPSDQDFKFLGDSQVKKI</sequence>
<protein>
    <submittedName>
        <fullName evidence="2">C2 domain-containing protein</fullName>
    </submittedName>
</protein>
<dbReference type="SMART" id="SM00239">
    <property type="entry name" value="C2"/>
    <property type="match status" value="1"/>
</dbReference>
<dbReference type="STRING" id="3775.A0A1Q3C9U7"/>
<reference evidence="3" key="1">
    <citation type="submission" date="2016-04" db="EMBL/GenBank/DDBJ databases">
        <title>Cephalotus genome sequencing.</title>
        <authorList>
            <person name="Fukushima K."/>
            <person name="Hasebe M."/>
            <person name="Fang X."/>
        </authorList>
    </citation>
    <scope>NUCLEOTIDE SEQUENCE [LARGE SCALE GENOMIC DNA]</scope>
    <source>
        <strain evidence="3">cv. St1</strain>
    </source>
</reference>
<evidence type="ECO:0000313" key="3">
    <source>
        <dbReference type="Proteomes" id="UP000187406"/>
    </source>
</evidence>
<comment type="caution">
    <text evidence="2">The sequence shown here is derived from an EMBL/GenBank/DDBJ whole genome shotgun (WGS) entry which is preliminary data.</text>
</comment>
<dbReference type="GO" id="GO:0006952">
    <property type="term" value="P:defense response"/>
    <property type="evidence" value="ECO:0007669"/>
    <property type="project" value="InterPro"/>
</dbReference>
<keyword evidence="3" id="KW-1185">Reference proteome</keyword>
<dbReference type="OrthoDB" id="1909968at2759"/>
<dbReference type="FunCoup" id="A0A1Q3C9U7">
    <property type="interactions" value="204"/>
</dbReference>
<proteinExistence type="predicted"/>